<accession>L8G5E4</accession>
<dbReference type="GO" id="GO:0004222">
    <property type="term" value="F:metalloendopeptidase activity"/>
    <property type="evidence" value="ECO:0007669"/>
    <property type="project" value="InterPro"/>
</dbReference>
<dbReference type="PANTHER" id="PTHR11804">
    <property type="entry name" value="PROTEASE M3 THIMET OLIGOPEPTIDASE-RELATED"/>
    <property type="match status" value="1"/>
</dbReference>
<dbReference type="GO" id="GO:0005758">
    <property type="term" value="C:mitochondrial intermembrane space"/>
    <property type="evidence" value="ECO:0007669"/>
    <property type="project" value="TreeGrafter"/>
</dbReference>
<protein>
    <recommendedName>
        <fullName evidence="8">Peptidase M3A/M3B catalytic domain-containing protein</fullName>
    </recommendedName>
</protein>
<dbReference type="InterPro" id="IPR045090">
    <property type="entry name" value="Pept_M3A_M3B"/>
</dbReference>
<dbReference type="InterPro" id="IPR001567">
    <property type="entry name" value="Pept_M3A_M3B_dom"/>
</dbReference>
<dbReference type="Proteomes" id="UP000011064">
    <property type="component" value="Unassembled WGS sequence"/>
</dbReference>
<reference evidence="10" key="1">
    <citation type="submission" date="2010-09" db="EMBL/GenBank/DDBJ databases">
        <title>The genome sequence of Geomyces destructans 20631-21.</title>
        <authorList>
            <consortium name="The Broad Institute Genome Sequencing Platform"/>
            <person name="Cuomo C.A."/>
            <person name="Blehert D.S."/>
            <person name="Lorch J.M."/>
            <person name="Young S.K."/>
            <person name="Zeng Q."/>
            <person name="Gargeya S."/>
            <person name="Fitzgerald M."/>
            <person name="Haas B."/>
            <person name="Abouelleil A."/>
            <person name="Alvarado L."/>
            <person name="Arachchi H.M."/>
            <person name="Berlin A."/>
            <person name="Brown A."/>
            <person name="Chapman S.B."/>
            <person name="Chen Z."/>
            <person name="Dunbar C."/>
            <person name="Freedman E."/>
            <person name="Gearin G."/>
            <person name="Gellesch M."/>
            <person name="Goldberg J."/>
            <person name="Griggs A."/>
            <person name="Gujja S."/>
            <person name="Heiman D."/>
            <person name="Howarth C."/>
            <person name="Larson L."/>
            <person name="Lui A."/>
            <person name="MacDonald P.J.P."/>
            <person name="Montmayeur A."/>
            <person name="Murphy C."/>
            <person name="Neiman D."/>
            <person name="Pearson M."/>
            <person name="Priest M."/>
            <person name="Roberts A."/>
            <person name="Saif S."/>
            <person name="Shea T."/>
            <person name="Shenoy N."/>
            <person name="Sisk P."/>
            <person name="Stolte C."/>
            <person name="Sykes S."/>
            <person name="Wortman J."/>
            <person name="Nusbaum C."/>
            <person name="Birren B."/>
        </authorList>
    </citation>
    <scope>NUCLEOTIDE SEQUENCE [LARGE SCALE GENOMIC DNA]</scope>
    <source>
        <strain evidence="10">ATCC MYA-4855 / 20631-21</strain>
    </source>
</reference>
<evidence type="ECO:0000256" key="1">
    <source>
        <dbReference type="ARBA" id="ARBA00006040"/>
    </source>
</evidence>
<proteinExistence type="inferred from homology"/>
<dbReference type="GO" id="GO:0006518">
    <property type="term" value="P:peptide metabolic process"/>
    <property type="evidence" value="ECO:0007669"/>
    <property type="project" value="TreeGrafter"/>
</dbReference>
<dbReference type="InterPro" id="IPR024077">
    <property type="entry name" value="Neurolysin/TOP_dom2"/>
</dbReference>
<evidence type="ECO:0000256" key="3">
    <source>
        <dbReference type="ARBA" id="ARBA00022723"/>
    </source>
</evidence>
<evidence type="ECO:0000256" key="7">
    <source>
        <dbReference type="RuleBase" id="RU003435"/>
    </source>
</evidence>
<dbReference type="Gene3D" id="1.10.1370.40">
    <property type="match status" value="1"/>
</dbReference>
<dbReference type="Gene3D" id="1.10.1370.10">
    <property type="entry name" value="Neurolysin, domain 3"/>
    <property type="match status" value="1"/>
</dbReference>
<evidence type="ECO:0000256" key="6">
    <source>
        <dbReference type="ARBA" id="ARBA00023049"/>
    </source>
</evidence>
<dbReference type="EMBL" id="GL573210">
    <property type="protein sequence ID" value="ELR08044.1"/>
    <property type="molecule type" value="Genomic_DNA"/>
</dbReference>
<gene>
    <name evidence="9" type="ORF">GMDG_02882</name>
</gene>
<feature type="domain" description="Peptidase M3A/M3B catalytic" evidence="8">
    <location>
        <begin position="55"/>
        <end position="128"/>
    </location>
</feature>
<keyword evidence="5 7" id="KW-0862">Zinc</keyword>
<comment type="similarity">
    <text evidence="1 7">Belongs to the peptidase M3 family.</text>
</comment>
<organism evidence="9 10">
    <name type="scientific">Pseudogymnoascus destructans (strain ATCC MYA-4855 / 20631-21)</name>
    <name type="common">Bat white-nose syndrome fungus</name>
    <name type="synonym">Geomyces destructans</name>
    <dbReference type="NCBI Taxonomy" id="658429"/>
    <lineage>
        <taxon>Eukaryota</taxon>
        <taxon>Fungi</taxon>
        <taxon>Dikarya</taxon>
        <taxon>Ascomycota</taxon>
        <taxon>Pezizomycotina</taxon>
        <taxon>Leotiomycetes</taxon>
        <taxon>Thelebolales</taxon>
        <taxon>Thelebolaceae</taxon>
        <taxon>Pseudogymnoascus</taxon>
    </lineage>
</organism>
<dbReference type="GO" id="GO:0046872">
    <property type="term" value="F:metal ion binding"/>
    <property type="evidence" value="ECO:0007669"/>
    <property type="project" value="UniProtKB-UniRule"/>
</dbReference>
<dbReference type="AlphaFoldDB" id="L8G5E4"/>
<name>L8G5E4_PSED2</name>
<keyword evidence="3 7" id="KW-0479">Metal-binding</keyword>
<feature type="domain" description="Peptidase M3A/M3B catalytic" evidence="8">
    <location>
        <begin position="165"/>
        <end position="377"/>
    </location>
</feature>
<keyword evidence="10" id="KW-1185">Reference proteome</keyword>
<dbReference type="STRING" id="658429.L8G5E4"/>
<keyword evidence="6 7" id="KW-0482">Metalloprotease</keyword>
<dbReference type="SUPFAM" id="SSF55486">
    <property type="entry name" value="Metalloproteases ('zincins'), catalytic domain"/>
    <property type="match status" value="1"/>
</dbReference>
<dbReference type="OrthoDB" id="534666at2759"/>
<keyword evidence="4 7" id="KW-0378">Hydrolase</keyword>
<dbReference type="PANTHER" id="PTHR11804:SF84">
    <property type="entry name" value="SACCHAROLYSIN"/>
    <property type="match status" value="1"/>
</dbReference>
<evidence type="ECO:0000313" key="9">
    <source>
        <dbReference type="EMBL" id="ELR08044.1"/>
    </source>
</evidence>
<keyword evidence="2 7" id="KW-0645">Protease</keyword>
<evidence type="ECO:0000256" key="2">
    <source>
        <dbReference type="ARBA" id="ARBA00022670"/>
    </source>
</evidence>
<evidence type="ECO:0000313" key="10">
    <source>
        <dbReference type="Proteomes" id="UP000011064"/>
    </source>
</evidence>
<comment type="cofactor">
    <cofactor evidence="7">
        <name>Zn(2+)</name>
        <dbReference type="ChEBI" id="CHEBI:29105"/>
    </cofactor>
    <text evidence="7">Binds 1 zinc ion.</text>
</comment>
<dbReference type="Pfam" id="PF01432">
    <property type="entry name" value="Peptidase_M3"/>
    <property type="match status" value="2"/>
</dbReference>
<dbReference type="VEuPathDB" id="FungiDB:GMDG_02882"/>
<dbReference type="GO" id="GO:0006508">
    <property type="term" value="P:proteolysis"/>
    <property type="evidence" value="ECO:0007669"/>
    <property type="project" value="UniProtKB-KW"/>
</dbReference>
<dbReference type="HOGENOM" id="CLU_723851_0_0_1"/>
<evidence type="ECO:0000259" key="8">
    <source>
        <dbReference type="Pfam" id="PF01432"/>
    </source>
</evidence>
<evidence type="ECO:0000256" key="4">
    <source>
        <dbReference type="ARBA" id="ARBA00022801"/>
    </source>
</evidence>
<evidence type="ECO:0000256" key="5">
    <source>
        <dbReference type="ARBA" id="ARBA00022833"/>
    </source>
</evidence>
<sequence length="382" mass="42575">MGIYQEKPHYIWLTRTELAGVPEDALSGLETGTGELDGKLMLDLNGIQARWMLTVASSPATRQNIYLESRRMAKENIPLFHEAIQLRHQSAHLLGYPSHLAFKVDLTMAKTPSAVTNLLTNLRDLVIRHLPADLSCTSKALIPQPKTSQIARLYFGPISLLYPSMLALFGKLLGFEFIELTKRDDNSIAEQVEHGLIWQPNVLLYSVWNDSREGGEPAGYLYLDLHPRPGKVGGSQCRPLQLGFSLPSRQHRHYPSTVLLTNFTRPSPGKPSLLQHSDVILLFHELGHGIHDLSGRCTYTIFHGAETVVDFSEEPSQMLENWCWDVSALKVLGIMTGVRLRDDVIDSLLRTRVVLSAVKIMPQLRMTVFDGAVHSEVAGGGD</sequence>
<dbReference type="InParanoid" id="L8G5E4"/>